<name>A0A917L5S4_9ACTN</name>
<comment type="caution">
    <text evidence="3">The sequence shown here is derived from an EMBL/GenBank/DDBJ whole genome shotgun (WGS) entry which is preliminary data.</text>
</comment>
<dbReference type="RefSeq" id="WP_268248695.1">
    <property type="nucleotide sequence ID" value="NZ_BMQA01000029.1"/>
</dbReference>
<reference evidence="3" key="1">
    <citation type="journal article" date="2014" name="Int. J. Syst. Evol. Microbiol.">
        <title>Complete genome sequence of Corynebacterium casei LMG S-19264T (=DSM 44701T), isolated from a smear-ripened cheese.</title>
        <authorList>
            <consortium name="US DOE Joint Genome Institute (JGI-PGF)"/>
            <person name="Walter F."/>
            <person name="Albersmeier A."/>
            <person name="Kalinowski J."/>
            <person name="Ruckert C."/>
        </authorList>
    </citation>
    <scope>NUCLEOTIDE SEQUENCE</scope>
    <source>
        <strain evidence="3">JCM 3086</strain>
    </source>
</reference>
<evidence type="ECO:0000313" key="3">
    <source>
        <dbReference type="EMBL" id="GGJ44440.1"/>
    </source>
</evidence>
<protein>
    <recommendedName>
        <fullName evidence="2">Bacterial phospholipase C C-terminal domain-containing protein</fullName>
    </recommendedName>
</protein>
<gene>
    <name evidence="3" type="ORF">GCM10010121_064550</name>
</gene>
<dbReference type="Proteomes" id="UP000657574">
    <property type="component" value="Unassembled WGS sequence"/>
</dbReference>
<sequence length="104" mass="11711">MRGRRPRDVAAQADVGAEELPLEPSTRSSDFRLLPEWRQPLVHRPVSFTLTPNDFAGKEQTVWVRAGDRTRLTWRTDDGRYDVTVTAGTGTRFAQRYAGTVHAG</sequence>
<evidence type="ECO:0000259" key="2">
    <source>
        <dbReference type="Pfam" id="PF05506"/>
    </source>
</evidence>
<dbReference type="Pfam" id="PF05506">
    <property type="entry name" value="PLipase_C_C"/>
    <property type="match status" value="1"/>
</dbReference>
<evidence type="ECO:0000256" key="1">
    <source>
        <dbReference type="SAM" id="MobiDB-lite"/>
    </source>
</evidence>
<organism evidence="3 4">
    <name type="scientific">Streptomyces brasiliensis</name>
    <dbReference type="NCBI Taxonomy" id="1954"/>
    <lineage>
        <taxon>Bacteria</taxon>
        <taxon>Bacillati</taxon>
        <taxon>Actinomycetota</taxon>
        <taxon>Actinomycetes</taxon>
        <taxon>Kitasatosporales</taxon>
        <taxon>Streptomycetaceae</taxon>
        <taxon>Streptomyces</taxon>
    </lineage>
</organism>
<accession>A0A917L5S4</accession>
<dbReference type="GO" id="GO:0016042">
    <property type="term" value="P:lipid catabolic process"/>
    <property type="evidence" value="ECO:0007669"/>
    <property type="project" value="InterPro"/>
</dbReference>
<dbReference type="EMBL" id="BMQA01000029">
    <property type="protein sequence ID" value="GGJ44440.1"/>
    <property type="molecule type" value="Genomic_DNA"/>
</dbReference>
<dbReference type="GO" id="GO:0004629">
    <property type="term" value="F:phospholipase C activity"/>
    <property type="evidence" value="ECO:0007669"/>
    <property type="project" value="InterPro"/>
</dbReference>
<keyword evidence="4" id="KW-1185">Reference proteome</keyword>
<feature type="domain" description="Bacterial phospholipase C C-terminal" evidence="2">
    <location>
        <begin position="44"/>
        <end position="99"/>
    </location>
</feature>
<dbReference type="InterPro" id="IPR008475">
    <property type="entry name" value="PLipase_C_C"/>
</dbReference>
<dbReference type="AlphaFoldDB" id="A0A917L5S4"/>
<proteinExistence type="predicted"/>
<reference evidence="3" key="2">
    <citation type="submission" date="2020-09" db="EMBL/GenBank/DDBJ databases">
        <authorList>
            <person name="Sun Q."/>
            <person name="Ohkuma M."/>
        </authorList>
    </citation>
    <scope>NUCLEOTIDE SEQUENCE</scope>
    <source>
        <strain evidence="3">JCM 3086</strain>
    </source>
</reference>
<feature type="region of interest" description="Disordered" evidence="1">
    <location>
        <begin position="1"/>
        <end position="25"/>
    </location>
</feature>
<evidence type="ECO:0000313" key="4">
    <source>
        <dbReference type="Proteomes" id="UP000657574"/>
    </source>
</evidence>